<feature type="region of interest" description="Disordered" evidence="2">
    <location>
        <begin position="277"/>
        <end position="324"/>
    </location>
</feature>
<feature type="region of interest" description="Disordered" evidence="2">
    <location>
        <begin position="666"/>
        <end position="697"/>
    </location>
</feature>
<dbReference type="EMBL" id="CACVBS010000047">
    <property type="protein sequence ID" value="CAA7265159.1"/>
    <property type="molecule type" value="Genomic_DNA"/>
</dbReference>
<feature type="region of interest" description="Disordered" evidence="2">
    <location>
        <begin position="356"/>
        <end position="384"/>
    </location>
</feature>
<evidence type="ECO:0000313" key="5">
    <source>
        <dbReference type="Proteomes" id="UP000467700"/>
    </source>
</evidence>
<feature type="region of interest" description="Disordered" evidence="2">
    <location>
        <begin position="519"/>
        <end position="553"/>
    </location>
</feature>
<protein>
    <recommendedName>
        <fullName evidence="6">Myosin-binding domain-containing protein</fullName>
    </recommendedName>
</protein>
<dbReference type="Proteomes" id="UP000467700">
    <property type="component" value="Unassembled WGS sequence"/>
</dbReference>
<sequence length="863" mass="94621">MAQALFDEHPLGEYLRDAGETSFSIPGITSDIEREIDAFYDVAEEPCEEVQVDWCPPVLSEFLEVLESIISSTAHSSRKPSPFVERFKYNVISSSLLAPSLPTPHPGRPSRTFHIPGRLGHSRTPSLETTRPTSPPPAISSQDSSYGALSATVASTVIFSSIGFSSLAVLSLFATIILMYKHMYTTETPKHDLTSSFNALDDLIVANTTWDAVVQDAVTFLDNEERNLHTSTGPSSPSPIRVALHSSLQTTHTQCDNIRHLFSALTSPTELSQLSEMYAPPSPMKTGFAPEGHSRPLSYPLRSPTSPARTPESKRSTWNGSYSSLAYAGSPTNPMYRRRDKHRANLSDVFETKSAPVTPLLDPSASRLSEVPEDQPISSVSTSFSPMTNNFGSAALEIQRKRKSGGMDFLRSPPSASYSLPELRSPRRFSSTITSSSKFTSPQSGRHPLSYSALTYSLQGALSAKRYTCSHLLALRFSEEDDEGYWEDVRSVMGLLTSALVDASSRLAEALDEVEHQNLRDQNPTPNRTDFVDGDIDPMEGLERESPPKRQSKISFAPLPSHISRFAAHVAAIESALDDARENLEQCVAAIKEGPVSSTPTPSRTLRHSRSFSRMLSPPNANELEQEEHEALQAYERLRRELGLALRECERGRERLLEIVKPAVASDDEEEFDDVPGLAHDASASDDSDKPDPTSPAWDDEAVVAAVADVNQLATPDAEKAFVDDANPHLLQTTSAQHLPLPGIEEVFEADTGAKATFTRERSKLSREERIQLAKARRESGMGLGIDPVDAEDGSGEKPKMGGIEKWGPGGDVVEELKDVIWKVGERKRRMTVSVQAAQQTLRPTQSRTLIQSSIPESLLESS</sequence>
<feature type="region of interest" description="Disordered" evidence="2">
    <location>
        <begin position="840"/>
        <end position="863"/>
    </location>
</feature>
<evidence type="ECO:0000256" key="3">
    <source>
        <dbReference type="SAM" id="Phobius"/>
    </source>
</evidence>
<feature type="coiled-coil region" evidence="1">
    <location>
        <begin position="621"/>
        <end position="655"/>
    </location>
</feature>
<dbReference type="OrthoDB" id="21151at2759"/>
<feature type="region of interest" description="Disordered" evidence="2">
    <location>
        <begin position="783"/>
        <end position="809"/>
    </location>
</feature>
<keyword evidence="3" id="KW-1133">Transmembrane helix</keyword>
<dbReference type="AlphaFoldDB" id="A0A8S0VRX8"/>
<name>A0A8S0VRX8_CYCAE</name>
<evidence type="ECO:0008006" key="6">
    <source>
        <dbReference type="Google" id="ProtNLM"/>
    </source>
</evidence>
<keyword evidence="3" id="KW-0812">Transmembrane</keyword>
<proteinExistence type="predicted"/>
<evidence type="ECO:0000256" key="2">
    <source>
        <dbReference type="SAM" id="MobiDB-lite"/>
    </source>
</evidence>
<comment type="caution">
    <text evidence="4">The sequence shown here is derived from an EMBL/GenBank/DDBJ whole genome shotgun (WGS) entry which is preliminary data.</text>
</comment>
<evidence type="ECO:0000313" key="4">
    <source>
        <dbReference type="EMBL" id="CAA7265159.1"/>
    </source>
</evidence>
<organism evidence="4 5">
    <name type="scientific">Cyclocybe aegerita</name>
    <name type="common">Black poplar mushroom</name>
    <name type="synonym">Agrocybe aegerita</name>
    <dbReference type="NCBI Taxonomy" id="1973307"/>
    <lineage>
        <taxon>Eukaryota</taxon>
        <taxon>Fungi</taxon>
        <taxon>Dikarya</taxon>
        <taxon>Basidiomycota</taxon>
        <taxon>Agaricomycotina</taxon>
        <taxon>Agaricomycetes</taxon>
        <taxon>Agaricomycetidae</taxon>
        <taxon>Agaricales</taxon>
        <taxon>Agaricineae</taxon>
        <taxon>Bolbitiaceae</taxon>
        <taxon>Cyclocybe</taxon>
    </lineage>
</organism>
<keyword evidence="3" id="KW-0472">Membrane</keyword>
<gene>
    <name evidence="4" type="ORF">AAE3_LOCUS7433</name>
</gene>
<accession>A0A8S0VRX8</accession>
<evidence type="ECO:0000256" key="1">
    <source>
        <dbReference type="SAM" id="Coils"/>
    </source>
</evidence>
<feature type="region of interest" description="Disordered" evidence="2">
    <location>
        <begin position="100"/>
        <end position="142"/>
    </location>
</feature>
<keyword evidence="1" id="KW-0175">Coiled coil</keyword>
<feature type="transmembrane region" description="Helical" evidence="3">
    <location>
        <begin position="157"/>
        <end position="180"/>
    </location>
</feature>
<feature type="compositionally biased region" description="Polar residues" evidence="2">
    <location>
        <begin position="123"/>
        <end position="132"/>
    </location>
</feature>
<keyword evidence="5" id="KW-1185">Reference proteome</keyword>
<reference evidence="4 5" key="1">
    <citation type="submission" date="2020-01" db="EMBL/GenBank/DDBJ databases">
        <authorList>
            <person name="Gupta K D."/>
        </authorList>
    </citation>
    <scope>NUCLEOTIDE SEQUENCE [LARGE SCALE GENOMIC DNA]</scope>
</reference>